<dbReference type="PROSITE" id="PS51375">
    <property type="entry name" value="PPR"/>
    <property type="match status" value="2"/>
</dbReference>
<dbReference type="AlphaFoldDB" id="A0ABD3A8T0"/>
<dbReference type="InterPro" id="IPR011990">
    <property type="entry name" value="TPR-like_helical_dom_sf"/>
</dbReference>
<organism evidence="3 4">
    <name type="scientific">Cinchona calisaya</name>
    <dbReference type="NCBI Taxonomy" id="153742"/>
    <lineage>
        <taxon>Eukaryota</taxon>
        <taxon>Viridiplantae</taxon>
        <taxon>Streptophyta</taxon>
        <taxon>Embryophyta</taxon>
        <taxon>Tracheophyta</taxon>
        <taxon>Spermatophyta</taxon>
        <taxon>Magnoliopsida</taxon>
        <taxon>eudicotyledons</taxon>
        <taxon>Gunneridae</taxon>
        <taxon>Pentapetalae</taxon>
        <taxon>asterids</taxon>
        <taxon>lamiids</taxon>
        <taxon>Gentianales</taxon>
        <taxon>Rubiaceae</taxon>
        <taxon>Cinchonoideae</taxon>
        <taxon>Cinchoneae</taxon>
        <taxon>Cinchona</taxon>
    </lineage>
</organism>
<dbReference type="Pfam" id="PF01535">
    <property type="entry name" value="PPR"/>
    <property type="match status" value="3"/>
</dbReference>
<dbReference type="NCBIfam" id="TIGR00756">
    <property type="entry name" value="PPR"/>
    <property type="match status" value="1"/>
</dbReference>
<dbReference type="EMBL" id="JBJUIK010000005">
    <property type="protein sequence ID" value="KAL3526890.1"/>
    <property type="molecule type" value="Genomic_DNA"/>
</dbReference>
<gene>
    <name evidence="3" type="ORF">ACH5RR_011546</name>
</gene>
<feature type="repeat" description="PPR" evidence="2">
    <location>
        <begin position="405"/>
        <end position="439"/>
    </location>
</feature>
<evidence type="ECO:0000313" key="3">
    <source>
        <dbReference type="EMBL" id="KAL3526890.1"/>
    </source>
</evidence>
<reference evidence="3 4" key="1">
    <citation type="submission" date="2024-11" db="EMBL/GenBank/DDBJ databases">
        <title>A near-complete genome assembly of Cinchona calisaya.</title>
        <authorList>
            <person name="Lian D.C."/>
            <person name="Zhao X.W."/>
            <person name="Wei L."/>
        </authorList>
    </citation>
    <scope>NUCLEOTIDE SEQUENCE [LARGE SCALE GENOMIC DNA]</scope>
    <source>
        <tissue evidence="3">Nenye</tissue>
    </source>
</reference>
<name>A0ABD3A8T0_9GENT</name>
<dbReference type="Proteomes" id="UP001630127">
    <property type="component" value="Unassembled WGS sequence"/>
</dbReference>
<proteinExistence type="predicted"/>
<evidence type="ECO:0000256" key="1">
    <source>
        <dbReference type="ARBA" id="ARBA00022737"/>
    </source>
</evidence>
<keyword evidence="1" id="KW-0677">Repeat</keyword>
<keyword evidence="4" id="KW-1185">Reference proteome</keyword>
<dbReference type="InterPro" id="IPR002885">
    <property type="entry name" value="PPR_rpt"/>
</dbReference>
<feature type="repeat" description="PPR" evidence="2">
    <location>
        <begin position="335"/>
        <end position="369"/>
    </location>
</feature>
<dbReference type="InterPro" id="IPR044645">
    <property type="entry name" value="DG1/EMB2279-like"/>
</dbReference>
<evidence type="ECO:0000256" key="2">
    <source>
        <dbReference type="PROSITE-ProRule" id="PRU00708"/>
    </source>
</evidence>
<dbReference type="Pfam" id="PF13812">
    <property type="entry name" value="PPR_3"/>
    <property type="match status" value="1"/>
</dbReference>
<sequence length="892" mass="101849">MEASTGPPRLPAPSLEPDIEKIKQKLLREGVVPTPKIIHTIRKKELQKFNRRVAKQAAKRSLPILTDTQKQALAEDSHFQIIKSEYKNFRNAINGEKKMVGRPWERLERLELRELARENVEYSGEKLKTEHLRELSDILESERVKFQWLLDDDIEMEKGWLENRTNSWKPPKRCQSEGEAIRVFLERLSDLEPSVKDWKFLRIMKLSGLQFTEKQMLKIVEGLGERGNWRHALSVVEWVYNSKEHRHYKSRFVYTKLLAILGKAKRPHEVLRIFKFMQGDAYIYPDMPAYHSVAVALGQAGLLKELVKIIECMKEKPKKIKNMRHRNWEPELQPDVVIFNAVLNACVPSRQWKGVSWVFEQLRKSGLRPNGATYGLSMEVMLQSRKYDLVHEFFEKMKKSGVALKALTYKVLVKAFWEEGKVSEAIQAVRDMEKRGIIGTPCVYYELARCLCFHGRCQEAIMEVEKLKSVRRTRPLEVTFTGMILAAMDGGDINGCLAIFEHCKRFCTPDIGIINAMLKVYGRNDMFVEARDLFEEAKRENSAIYRNDWSSSLSPDIYTFTSMLEASASAMQWEYFEYVYKEMTLHGYQLHQSKHASLFVEASRAGKWHLLEHAFDAILEDGEIPHTSFFTEMVCQAVIQHDHEKAATLINTMAHAPFQLSEQQWIELFEENEDRISRACLKQLSDSLCSHKLAKEATVLNFSRALQFLCGSCSASNSLDSISSGNNLMVISLPDGCNGLSGGNGSTNLCDAPANVSNIAGGSPPKGLQFIRNDMSSITCFNHAIDRREVETELKLASGLSSYSHSGHQSASPLTKAENSDFGFASTDSATTYWKDNSSDSEYEDTEVDAYELNIEVLANGSKIPSADEILKSWKERRKDDVNFFPLPLNRN</sequence>
<protein>
    <recommendedName>
        <fullName evidence="5">Pentatricopeptide repeat-containing protein</fullName>
    </recommendedName>
</protein>
<dbReference type="PANTHER" id="PTHR46935:SF2">
    <property type="entry name" value="PENTACOTRIPEPTIDE-REPEAT REGION OF PRORP DOMAIN-CONTAINING PROTEIN"/>
    <property type="match status" value="1"/>
</dbReference>
<evidence type="ECO:0000313" key="4">
    <source>
        <dbReference type="Proteomes" id="UP001630127"/>
    </source>
</evidence>
<comment type="caution">
    <text evidence="3">The sequence shown here is derived from an EMBL/GenBank/DDBJ whole genome shotgun (WGS) entry which is preliminary data.</text>
</comment>
<accession>A0ABD3A8T0</accession>
<evidence type="ECO:0008006" key="5">
    <source>
        <dbReference type="Google" id="ProtNLM"/>
    </source>
</evidence>
<dbReference type="Gene3D" id="1.25.40.10">
    <property type="entry name" value="Tetratricopeptide repeat domain"/>
    <property type="match status" value="3"/>
</dbReference>
<dbReference type="PANTHER" id="PTHR46935">
    <property type="entry name" value="OS01G0674700 PROTEIN"/>
    <property type="match status" value="1"/>
</dbReference>